<name>F2EB00_HORVV</name>
<protein>
    <submittedName>
        <fullName evidence="2">Predicted protein</fullName>
    </submittedName>
</protein>
<accession>F2EB00</accession>
<organism evidence="2">
    <name type="scientific">Hordeum vulgare subsp. vulgare</name>
    <name type="common">Domesticated barley</name>
    <dbReference type="NCBI Taxonomy" id="112509"/>
    <lineage>
        <taxon>Eukaryota</taxon>
        <taxon>Viridiplantae</taxon>
        <taxon>Streptophyta</taxon>
        <taxon>Embryophyta</taxon>
        <taxon>Tracheophyta</taxon>
        <taxon>Spermatophyta</taxon>
        <taxon>Magnoliopsida</taxon>
        <taxon>Liliopsida</taxon>
        <taxon>Poales</taxon>
        <taxon>Poaceae</taxon>
        <taxon>BOP clade</taxon>
        <taxon>Pooideae</taxon>
        <taxon>Triticodae</taxon>
        <taxon>Triticeae</taxon>
        <taxon>Hordeinae</taxon>
        <taxon>Hordeum</taxon>
    </lineage>
</organism>
<dbReference type="AlphaFoldDB" id="F2EB00"/>
<proteinExistence type="evidence at transcript level"/>
<reference evidence="2" key="1">
    <citation type="journal article" date="2011" name="Plant Physiol.">
        <title>Comprehensive sequence analysis of 24,783 barley full-length cDNAs derived from 12 clone libraries.</title>
        <authorList>
            <person name="Matsumoto T."/>
            <person name="Tanaka T."/>
            <person name="Sakai H."/>
            <person name="Amano N."/>
            <person name="Kanamori H."/>
            <person name="Kurita K."/>
            <person name="Kikuta A."/>
            <person name="Kamiya K."/>
            <person name="Yamamoto M."/>
            <person name="Ikawa H."/>
            <person name="Fujii N."/>
            <person name="Hori K."/>
            <person name="Itoh T."/>
            <person name="Sato K."/>
        </authorList>
    </citation>
    <scope>NUCLEOTIDE SEQUENCE</scope>
    <source>
        <tissue evidence="2">Flower</tissue>
    </source>
</reference>
<dbReference type="EMBL" id="AK373325">
    <property type="protein sequence ID" value="BAK04522.1"/>
    <property type="molecule type" value="mRNA"/>
</dbReference>
<feature type="region of interest" description="Disordered" evidence="1">
    <location>
        <begin position="1"/>
        <end position="36"/>
    </location>
</feature>
<evidence type="ECO:0000256" key="1">
    <source>
        <dbReference type="SAM" id="MobiDB-lite"/>
    </source>
</evidence>
<sequence length="109" mass="12668">MIDEGSRPLDGQFREPNAYSSRDDTETQPPSPVAPGVMNNRELLLGLHQKVDRNHKWVKRQFDAIVKTFNETQNEVKINHHYLHEVFDCTWATLAHLKTPAKLEELEFT</sequence>
<evidence type="ECO:0000313" key="2">
    <source>
        <dbReference type="EMBL" id="BAK04522.1"/>
    </source>
</evidence>